<dbReference type="Gene3D" id="2.60.40.1120">
    <property type="entry name" value="Carboxypeptidase-like, regulatory domain"/>
    <property type="match status" value="1"/>
</dbReference>
<dbReference type="InterPro" id="IPR036942">
    <property type="entry name" value="Beta-barrel_TonB_sf"/>
</dbReference>
<dbReference type="Pfam" id="PF25183">
    <property type="entry name" value="OMP_b-brl_4"/>
    <property type="match status" value="1"/>
</dbReference>
<dbReference type="AlphaFoldDB" id="A0A7G8BDN3"/>
<dbReference type="Proteomes" id="UP000515312">
    <property type="component" value="Chromosome"/>
</dbReference>
<proteinExistence type="predicted"/>
<keyword evidence="2" id="KW-0472">Membrane</keyword>
<dbReference type="KEGG" id="adin:H7849_16105"/>
<evidence type="ECO:0000256" key="2">
    <source>
        <dbReference type="ARBA" id="ARBA00023136"/>
    </source>
</evidence>
<dbReference type="SUPFAM" id="SSF49464">
    <property type="entry name" value="Carboxypeptidase regulatory domain-like"/>
    <property type="match status" value="1"/>
</dbReference>
<dbReference type="GO" id="GO:0009279">
    <property type="term" value="C:cell outer membrane"/>
    <property type="evidence" value="ECO:0007669"/>
    <property type="project" value="UniProtKB-SubCell"/>
</dbReference>
<dbReference type="EMBL" id="CP060394">
    <property type="protein sequence ID" value="QNI30653.1"/>
    <property type="molecule type" value="Genomic_DNA"/>
</dbReference>
<evidence type="ECO:0000256" key="3">
    <source>
        <dbReference type="ARBA" id="ARBA00023237"/>
    </source>
</evidence>
<dbReference type="RefSeq" id="WP_186740682.1">
    <property type="nucleotide sequence ID" value="NZ_CP060394.1"/>
</dbReference>
<keyword evidence="5" id="KW-0675">Receptor</keyword>
<evidence type="ECO:0000256" key="1">
    <source>
        <dbReference type="ARBA" id="ARBA00004442"/>
    </source>
</evidence>
<dbReference type="InterPro" id="IPR057601">
    <property type="entry name" value="Oar-like_b-barrel"/>
</dbReference>
<keyword evidence="6" id="KW-1185">Reference proteome</keyword>
<dbReference type="Pfam" id="PF13620">
    <property type="entry name" value="CarboxypepD_reg"/>
    <property type="match status" value="1"/>
</dbReference>
<feature type="domain" description="TonB-dependent transporter Oar-like beta-barrel" evidence="4">
    <location>
        <begin position="265"/>
        <end position="1103"/>
    </location>
</feature>
<dbReference type="SUPFAM" id="SSF56935">
    <property type="entry name" value="Porins"/>
    <property type="match status" value="1"/>
</dbReference>
<dbReference type="Gene3D" id="2.40.170.20">
    <property type="entry name" value="TonB-dependent receptor, beta-barrel domain"/>
    <property type="match status" value="1"/>
</dbReference>
<protein>
    <submittedName>
        <fullName evidence="5">TonB-dependent receptor</fullName>
    </submittedName>
</protein>
<reference evidence="5 6" key="1">
    <citation type="submission" date="2020-08" db="EMBL/GenBank/DDBJ databases">
        <title>Edaphobacter telluris sp. nov. and Acidobacterium dinghuensis sp. nov., two acidobacteria isolated from forest soil.</title>
        <authorList>
            <person name="Fu J."/>
            <person name="Qiu L."/>
        </authorList>
    </citation>
    <scope>NUCLEOTIDE SEQUENCE [LARGE SCALE GENOMIC DNA]</scope>
    <source>
        <strain evidence="5">4Y35</strain>
    </source>
</reference>
<gene>
    <name evidence="5" type="ORF">H7849_16105</name>
</gene>
<accession>A0A7G8BDN3</accession>
<keyword evidence="3" id="KW-0998">Cell outer membrane</keyword>
<dbReference type="PROSITE" id="PS01156">
    <property type="entry name" value="TONB_DEPENDENT_REC_2"/>
    <property type="match status" value="1"/>
</dbReference>
<dbReference type="InterPro" id="IPR008969">
    <property type="entry name" value="CarboxyPept-like_regulatory"/>
</dbReference>
<evidence type="ECO:0000313" key="5">
    <source>
        <dbReference type="EMBL" id="QNI30653.1"/>
    </source>
</evidence>
<dbReference type="InterPro" id="IPR010917">
    <property type="entry name" value="TonB_rcpt_CS"/>
</dbReference>
<evidence type="ECO:0000313" key="6">
    <source>
        <dbReference type="Proteomes" id="UP000515312"/>
    </source>
</evidence>
<sequence length="1110" mass="120094">MRFQDKCRRHKVSNLMHAARGAWRIFALLGVLAAAPYMLAQGVSGRIVGTVADSSGAAVANASVIITNQDTGLSFNTASDSRGDYRADNLPPGNYQVEISAPGMQTTISNGIVVTVDNSTPLPVTLRVGTANQSVTVTAANALIDTTSSSLGEVLSSQEVTTLPLNGRVFSQLVQTVPGSVAAGFGSAPEAAAGAGSFGSITASVNGMPWGGTTYTLDGVNNMELLNAFINVTPPLDSIQEMKISTNNADITVGTYGGAQVNAFVKSGTNAFHGSAYEYFRDDFLNANNWGATTKAPYRSNEFGGSLGGPIIRNKAFFFLDYQGLLLSNGISYILTTPTELMTQGTFLKSQFPAPIYDPQTQQPFPTVSTPQGDAWQIPTSRFDPVSANMVSGNRIWPAATDQSSISNNYKANTVEPDDNHQFDVKADYQITEKDRLFGRESYQRRDLSAPSPGTPFIQIGDVNAKSRNHNAVIGYNRTFSPTMLNELRFGFNRFYTQDYGNDLGTNENTAVGIPNGNDAAFGATGFGNFSIGNIASTGSQGWTNSHRITNAYEITDNLTKVWGAHTFTFGEDFRRLQASLTNSDANKNGDFTYISDYTSSCTLNPSCVNPVGGNQFASFLLGLPSYLDRGYVATDPATRAILLGIYGGDQYRVRRNLTLTLALRWDLITPAVDKDNHQSNFDLANGVLDFATGSNRAPNVNNYYGGWSPRVGFAYTPGSRNTTITGAFGVTHFPGNFGAIGGFLERNFPFFEVFTNPAQERNIPLTPLSVTGLPQYIPTPTNAPIAPPPGISVSLMTKNMQPDVAYAWNFGVQQKITDATAFSLTYVGTRGIHLFRRYNINTPPPGDTPFNSRLPYQYFDPAGDQYATNIGYAAADGSSIYHALQAEMRINFTHSLVGRVNYTWSKEIDDMSVWWPLDDRYNRGEGTNQAPDVPQNFIASLIYQLPFGRGQQWGSNASRPTQLFLGGWQLSTITKLQSGTPLTFNAAYDNLGSGVTNRANVTCPSVRTIGSVGEWFDTSCFTTPAPFQLGNSGSGKVHGPGYYNSDLSLAKSETIHESMKVTVQLDAFNLTNTPHYSNPDTNLSDSNFGQIGGTNGNPRQLQLGFHFTF</sequence>
<name>A0A7G8BDN3_9BACT</name>
<organism evidence="5 6">
    <name type="scientific">Alloacidobacterium dinghuense</name>
    <dbReference type="NCBI Taxonomy" id="2763107"/>
    <lineage>
        <taxon>Bacteria</taxon>
        <taxon>Pseudomonadati</taxon>
        <taxon>Acidobacteriota</taxon>
        <taxon>Terriglobia</taxon>
        <taxon>Terriglobales</taxon>
        <taxon>Acidobacteriaceae</taxon>
        <taxon>Alloacidobacterium</taxon>
    </lineage>
</organism>
<comment type="subcellular location">
    <subcellularLocation>
        <location evidence="1">Cell outer membrane</location>
    </subcellularLocation>
</comment>
<evidence type="ECO:0000259" key="4">
    <source>
        <dbReference type="Pfam" id="PF25183"/>
    </source>
</evidence>